<dbReference type="AlphaFoldDB" id="A0A840KK38"/>
<organism evidence="1 2">
    <name type="scientific">Chryseobacterium defluvii</name>
    <dbReference type="NCBI Taxonomy" id="160396"/>
    <lineage>
        <taxon>Bacteria</taxon>
        <taxon>Pseudomonadati</taxon>
        <taxon>Bacteroidota</taxon>
        <taxon>Flavobacteriia</taxon>
        <taxon>Flavobacteriales</taxon>
        <taxon>Weeksellaceae</taxon>
        <taxon>Chryseobacterium group</taxon>
        <taxon>Chryseobacterium</taxon>
    </lineage>
</organism>
<dbReference type="EMBL" id="JACHLE010000005">
    <property type="protein sequence ID" value="MBB4807870.1"/>
    <property type="molecule type" value="Genomic_DNA"/>
</dbReference>
<evidence type="ECO:0000313" key="1">
    <source>
        <dbReference type="EMBL" id="MBB4807870.1"/>
    </source>
</evidence>
<gene>
    <name evidence="1" type="ORF">HNP38_003186</name>
</gene>
<name>A0A840KK38_9FLAO</name>
<evidence type="ECO:0000313" key="2">
    <source>
        <dbReference type="Proteomes" id="UP000592180"/>
    </source>
</evidence>
<keyword evidence="2" id="KW-1185">Reference proteome</keyword>
<proteinExistence type="predicted"/>
<sequence>MKKEIRQIMMIGAIVWGSAAHSQIRIANSTTNLAVTGSSAFIDASSNATYNSSSNTGKGLLYPRVDLTTFTSFGGAPIGLPTSFPSYYDGFVVYNTNTGGVAGVGTTEGTLTSGFWYYDNKSRDINGGTWKPFIPSSGTISITNVLTSTGNTATSTVNGISSSAPIVNSNALSLSGNNLTSTVNGVASTVNLASLITSGTTNTLISGGVGNNTLTSTVNGVAASTTAVKTVGNTVSGNTLSTTVNGVSGTTVPIINSNTLSLSGSSLTSSVNGVASGAINLSPAITAATTNVLSSSGNTMTSTVNGISRTAPIINSVSNTVSGNTLITRVNGVPSSSVTLPQSVNIYNSDGTLTEDRIVSTDNRMLWFQTNANNHIAFDVNATLSGYTRLITRGSSSSLVRALVNSNRTLDMELLAGGASRLLSTGSSELFIGTNTSSGPLIFGVGTNRATLDTNGNFGIGTVSPEAKLDVRGGGIVSGRLGVGVTDPLSKLDVDGNARFRSVPSGNLGDTDRYLGITSSGTLKKFDMDLPSFALYATSTQSVLRNADDVSRPLAIQNTRKINTDYIERVDSNTFRVKKGGIYTIEVWGKFSNIPSINNADDGANARLGVTLKLSVGGDAVQLIGSRWKEGEGTTNVTRTVILNANEQISIESVLSRSNGQYRETPGSSIFITYLPL</sequence>
<accession>A0A840KK38</accession>
<comment type="caution">
    <text evidence="1">The sequence shown here is derived from an EMBL/GenBank/DDBJ whole genome shotgun (WGS) entry which is preliminary data.</text>
</comment>
<reference evidence="1 2" key="1">
    <citation type="submission" date="2020-08" db="EMBL/GenBank/DDBJ databases">
        <title>Functional genomics of gut bacteria from endangered species of beetles.</title>
        <authorList>
            <person name="Carlos-Shanley C."/>
        </authorList>
    </citation>
    <scope>NUCLEOTIDE SEQUENCE [LARGE SCALE GENOMIC DNA]</scope>
    <source>
        <strain evidence="1 2">S00151</strain>
    </source>
</reference>
<dbReference type="Proteomes" id="UP000592180">
    <property type="component" value="Unassembled WGS sequence"/>
</dbReference>
<protein>
    <submittedName>
        <fullName evidence="1">Uncharacterized protein</fullName>
    </submittedName>
</protein>
<dbReference type="RefSeq" id="WP_184191189.1">
    <property type="nucleotide sequence ID" value="NZ_JACHLE010000005.1"/>
</dbReference>